<dbReference type="SUPFAM" id="SSF51905">
    <property type="entry name" value="FAD/NAD(P)-binding domain"/>
    <property type="match status" value="1"/>
</dbReference>
<dbReference type="CDD" id="cd09272">
    <property type="entry name" value="RNase_HI_RT_Ty1"/>
    <property type="match status" value="1"/>
</dbReference>
<dbReference type="SUPFAM" id="SSF53098">
    <property type="entry name" value="Ribonuclease H-like"/>
    <property type="match status" value="1"/>
</dbReference>
<evidence type="ECO:0000256" key="4">
    <source>
        <dbReference type="ARBA" id="ARBA00023002"/>
    </source>
</evidence>
<dbReference type="InterPro" id="IPR001584">
    <property type="entry name" value="Integrase_cat-core"/>
</dbReference>
<dbReference type="InterPro" id="IPR036397">
    <property type="entry name" value="RNaseH_sf"/>
</dbReference>
<proteinExistence type="predicted"/>
<comment type="cofactor">
    <cofactor evidence="1">
        <name>FAD</name>
        <dbReference type="ChEBI" id="CHEBI:57692"/>
    </cofactor>
</comment>
<evidence type="ECO:0000256" key="2">
    <source>
        <dbReference type="ARBA" id="ARBA00022630"/>
    </source>
</evidence>
<dbReference type="InterPro" id="IPR052542">
    <property type="entry name" value="Cholesterol_Oxidase"/>
</dbReference>
<dbReference type="InterPro" id="IPR000172">
    <property type="entry name" value="GMC_OxRdtase_N"/>
</dbReference>
<dbReference type="Pfam" id="PF07727">
    <property type="entry name" value="RVT_2"/>
    <property type="match status" value="2"/>
</dbReference>
<evidence type="ECO:0008006" key="9">
    <source>
        <dbReference type="Google" id="ProtNLM"/>
    </source>
</evidence>
<dbReference type="InterPro" id="IPR043502">
    <property type="entry name" value="DNA/RNA_pol_sf"/>
</dbReference>
<feature type="domain" description="Integrase catalytic" evidence="6">
    <location>
        <begin position="374"/>
        <end position="471"/>
    </location>
</feature>
<dbReference type="InterPro" id="IPR029058">
    <property type="entry name" value="AB_hydrolase_fold"/>
</dbReference>
<dbReference type="PROSITE" id="PS51379">
    <property type="entry name" value="4FE4S_FER_2"/>
    <property type="match status" value="1"/>
</dbReference>
<feature type="region of interest" description="Disordered" evidence="5">
    <location>
        <begin position="553"/>
        <end position="623"/>
    </location>
</feature>
<dbReference type="GO" id="GO:0050660">
    <property type="term" value="F:flavin adenine dinucleotide binding"/>
    <property type="evidence" value="ECO:0007669"/>
    <property type="project" value="InterPro"/>
</dbReference>
<dbReference type="Gene3D" id="3.40.50.1820">
    <property type="entry name" value="alpha/beta hydrolase"/>
    <property type="match status" value="1"/>
</dbReference>
<dbReference type="GO" id="GO:0016614">
    <property type="term" value="F:oxidoreductase activity, acting on CH-OH group of donors"/>
    <property type="evidence" value="ECO:0007669"/>
    <property type="project" value="InterPro"/>
</dbReference>
<dbReference type="PROSITE" id="PS51257">
    <property type="entry name" value="PROKAR_LIPOPROTEIN"/>
    <property type="match status" value="1"/>
</dbReference>
<feature type="compositionally biased region" description="Low complexity" evidence="5">
    <location>
        <begin position="574"/>
        <end position="594"/>
    </location>
</feature>
<dbReference type="PANTHER" id="PTHR47470:SF1">
    <property type="entry name" value="FAD-DEPENDENT OXIDOREDUCTASE 2 FAD BINDING DOMAIN-CONTAINING PROTEIN"/>
    <property type="match status" value="1"/>
</dbReference>
<keyword evidence="2" id="KW-0285">Flavoprotein</keyword>
<dbReference type="Gene3D" id="3.30.420.10">
    <property type="entry name" value="Ribonuclease H-like superfamily/Ribonuclease H"/>
    <property type="match status" value="1"/>
</dbReference>
<dbReference type="InterPro" id="IPR017896">
    <property type="entry name" value="4Fe4S_Fe-S-bd"/>
</dbReference>
<gene>
    <name evidence="8" type="ORF">FSB_LOCUS7122</name>
</gene>
<protein>
    <recommendedName>
        <fullName evidence="9">Integrase catalytic domain-containing protein</fullName>
    </recommendedName>
</protein>
<name>A0A2N9EWW8_FAGSY</name>
<keyword evidence="3" id="KW-0274">FAD</keyword>
<dbReference type="PANTHER" id="PTHR47470">
    <property type="entry name" value="CHOLESTEROL OXIDASE"/>
    <property type="match status" value="1"/>
</dbReference>
<accession>A0A2N9EWW8</accession>
<dbReference type="InterPro" id="IPR017900">
    <property type="entry name" value="4Fe4S_Fe_S_CS"/>
</dbReference>
<dbReference type="InterPro" id="IPR036188">
    <property type="entry name" value="FAD/NAD-bd_sf"/>
</dbReference>
<organism evidence="8">
    <name type="scientific">Fagus sylvatica</name>
    <name type="common">Beechnut</name>
    <dbReference type="NCBI Taxonomy" id="28930"/>
    <lineage>
        <taxon>Eukaryota</taxon>
        <taxon>Viridiplantae</taxon>
        <taxon>Streptophyta</taxon>
        <taxon>Embryophyta</taxon>
        <taxon>Tracheophyta</taxon>
        <taxon>Spermatophyta</taxon>
        <taxon>Magnoliopsida</taxon>
        <taxon>eudicotyledons</taxon>
        <taxon>Gunneridae</taxon>
        <taxon>Pentapetalae</taxon>
        <taxon>rosids</taxon>
        <taxon>fabids</taxon>
        <taxon>Fagales</taxon>
        <taxon>Fagaceae</taxon>
        <taxon>Fagus</taxon>
    </lineage>
</organism>
<dbReference type="Pfam" id="PF00732">
    <property type="entry name" value="GMC_oxred_N"/>
    <property type="match status" value="1"/>
</dbReference>
<dbReference type="SUPFAM" id="SSF56672">
    <property type="entry name" value="DNA/RNA polymerases"/>
    <property type="match status" value="1"/>
</dbReference>
<evidence type="ECO:0000256" key="5">
    <source>
        <dbReference type="SAM" id="MobiDB-lite"/>
    </source>
</evidence>
<evidence type="ECO:0000256" key="3">
    <source>
        <dbReference type="ARBA" id="ARBA00022827"/>
    </source>
</evidence>
<dbReference type="Gene3D" id="3.50.50.60">
    <property type="entry name" value="FAD/NAD(P)-binding domain"/>
    <property type="match status" value="2"/>
</dbReference>
<dbReference type="InterPro" id="IPR012337">
    <property type="entry name" value="RNaseH-like_sf"/>
</dbReference>
<sequence length="1524" mass="170064">MNKEAELEGRVGDGEEDGYDAVVVGSGYGGSVAACRMSNAGIKVCLIEKGRRWEAQDFPTDSFKMMSNVRMEHQNLGVRFGPKDALFQLYDQNDSLAAVACGLGGGSLVNAGVIVPTPVRARRNPKWPNEWERDWDNCEASALAMLRPQSVPVKFPVAKVFGEIADGQIEQSFETSVKLSINFDLEEPTANSQTMGSCLACGNCLAGCPYNAKGSTDKNYLHSAIQAYFPSLHAGCDVRTECQVQYVIKNPYDTCQQEDINNKKRRWRVYLDEIDYITCDFVVLSAGVLGTTEILFRSQMRGLKLSDALGSGFSCNGNNVAYLAGSPAPLKSFGLDKKQLSNIPFQERPGPAISSSYTSSLGFTIQTQYSKAIKVFRSDNAREYRQTDFSAILKHYGTIFHTSCAGTSQQNGRAERKLRHILDTVRALTNAASTPVSFWGEAALTAVYTINRCPSPVVQNTTPYERLFGTAPNYSLLKVFGCVCFVLLQPHERTKLQPRSQLCCFLGYGLEEKGYRCYDPVAKRLRVSRHVVFWEHKMFYSLPSFSAGNDDSQADPLPNLFPEIPSPSAESVNPISDESPSADPSSDVSPTTDPTFDESPLSAPAANPVHTTAPEPRRSHRVSTLPSHLRDFHCFSAFATLHEPHTFREASSDPLWQQAMKEELDALLKTGTWDLVDLPAGKSAIGCKWVYKIKTRSDGTVDRYKARLVAKGFTQEYGIDYEETFAPMDVKNAFLNGELTEEVYMQLPPGFSQPPGFSHKVCRLRRALYGLKQAPRAWFAKFSSTISQHGFSASSYDSALFFRRSDHGITLLLLYVDDMIITGDDVQGIQDLKRFLAKYTSDLISRAGITDSKIVDTPIEYNNRLNTHDGEPLPDATLYRQLVGSLVYLTVTRPDISYAVHIVSQFMAAPRSLHYAAVLRILRYLKGTLFHGLHFSSQSSLTLQAYSDADWAGDPTDRRSTTGYCFLLGDSLISWRSKKQSVVARSSTEAEYRALADTTAELLWLRWLLQDLGIDCSTAVPSIVTIEVPSKLPTMTSSMSVPSILRSTVTLFVITYYRSAVLPTAYPYLVFKGIACYGWPIGYWFFHGIIDKIRHIIGFKANQAIALNAMGYDDNDGKITLDKDMNRICFSPPHDPLLPKKIKTFQKLGKKLGGILYLSRYRSTSVHLLGGCNASSDPSYGVCNPNGQVFDPESSVMVHPGLYISEYVSRHLVQDVLKYKSVKTANKNPHSISNMNIKSGLRSMVTFEETMRGYVGGMPCTAFLKMKMNSQEQKVPQRVEVVYQRLQSSSDWESWWDSLYAIYALSSSACSVFWFRDTNRRSHKDFTPSDLYLKYYPSGTLHEIKTEDGFIISCRQWKCTHDSSKLDGPKQQYPVLLLNGYFTESYWLPTEPNDLVRTLLEEGHDIWLLQPRLHPLNPSNNFTIEDIGRFDVPAAINEILELHGQNIKIHVVAHCVGGLSMHIALMGGHVSATHIASLSCTNTSMFFKLNPLSKFKMLLPLIPVSTLSLVVKYSFLTKIGRTSD</sequence>
<dbReference type="SUPFAM" id="SSF53474">
    <property type="entry name" value="alpha/beta-Hydrolases"/>
    <property type="match status" value="1"/>
</dbReference>
<dbReference type="InterPro" id="IPR057670">
    <property type="entry name" value="SH3_retrovirus"/>
</dbReference>
<dbReference type="PROSITE" id="PS00198">
    <property type="entry name" value="4FE4S_FER_1"/>
    <property type="match status" value="1"/>
</dbReference>
<evidence type="ECO:0000259" key="7">
    <source>
        <dbReference type="PROSITE" id="PS51379"/>
    </source>
</evidence>
<dbReference type="Pfam" id="PF25597">
    <property type="entry name" value="SH3_retrovirus"/>
    <property type="match status" value="1"/>
</dbReference>
<feature type="domain" description="4Fe-4S ferredoxin-type" evidence="7">
    <location>
        <begin position="186"/>
        <end position="218"/>
    </location>
</feature>
<dbReference type="GO" id="GO:0015074">
    <property type="term" value="P:DNA integration"/>
    <property type="evidence" value="ECO:0007669"/>
    <property type="project" value="InterPro"/>
</dbReference>
<keyword evidence="4" id="KW-0560">Oxidoreductase</keyword>
<dbReference type="EMBL" id="OIVN01000375">
    <property type="protein sequence ID" value="SPC79240.1"/>
    <property type="molecule type" value="Genomic_DNA"/>
</dbReference>
<evidence type="ECO:0000259" key="6">
    <source>
        <dbReference type="PROSITE" id="PS50994"/>
    </source>
</evidence>
<dbReference type="GO" id="GO:0003676">
    <property type="term" value="F:nucleic acid binding"/>
    <property type="evidence" value="ECO:0007669"/>
    <property type="project" value="InterPro"/>
</dbReference>
<evidence type="ECO:0000313" key="8">
    <source>
        <dbReference type="EMBL" id="SPC79240.1"/>
    </source>
</evidence>
<dbReference type="InterPro" id="IPR013103">
    <property type="entry name" value="RVT_2"/>
</dbReference>
<reference evidence="8" key="1">
    <citation type="submission" date="2018-02" db="EMBL/GenBank/DDBJ databases">
        <authorList>
            <person name="Cohen D.B."/>
            <person name="Kent A.D."/>
        </authorList>
    </citation>
    <scope>NUCLEOTIDE SEQUENCE</scope>
</reference>
<evidence type="ECO:0000256" key="1">
    <source>
        <dbReference type="ARBA" id="ARBA00001974"/>
    </source>
</evidence>
<dbReference type="PROSITE" id="PS50994">
    <property type="entry name" value="INTEGRASE"/>
    <property type="match status" value="1"/>
</dbReference>